<dbReference type="AlphaFoldDB" id="A0A448YJJ3"/>
<protein>
    <submittedName>
        <fullName evidence="1">DEKNAAC102018</fullName>
    </submittedName>
</protein>
<gene>
    <name evidence="1" type="ORF">BRENAR_LOCUS1815</name>
</gene>
<accession>A0A448YJJ3</accession>
<name>A0A448YJJ3_BRENA</name>
<dbReference type="OrthoDB" id="73691at2759"/>
<evidence type="ECO:0000313" key="1">
    <source>
        <dbReference type="EMBL" id="VEU21080.1"/>
    </source>
</evidence>
<dbReference type="InParanoid" id="A0A448YJJ3"/>
<evidence type="ECO:0000313" key="2">
    <source>
        <dbReference type="Proteomes" id="UP000290900"/>
    </source>
</evidence>
<proteinExistence type="predicted"/>
<reference evidence="1 2" key="1">
    <citation type="submission" date="2018-12" db="EMBL/GenBank/DDBJ databases">
        <authorList>
            <person name="Tiukova I."/>
            <person name="Dainat J."/>
        </authorList>
    </citation>
    <scope>NUCLEOTIDE SEQUENCE [LARGE SCALE GENOMIC DNA]</scope>
</reference>
<dbReference type="EMBL" id="CAACVR010000009">
    <property type="protein sequence ID" value="VEU21080.1"/>
    <property type="molecule type" value="Genomic_DNA"/>
</dbReference>
<sequence>MLTGTGRLTFAGFKPTIRLLHTTPILAADHPQLWQLKDIQRRMETNSDGNNYLIQVMARQRQGQSPVSSEADKLNSLSTLPQLQLIKPRNEILSELEKERPDLEEGSKKSLTILYRILKSYLVFFREGITNVWRTWWDLRRTVYRGKQPYYVFDNGLGRGDKATGSARDKQLVLRPRSLNQVIGELATSVRCQQNVEGEKMWLFEQKDDQEYIGITRKQLQTMIRNKYDAPRLPGFALLFALLEELSILVCWVSPYITPMTCLFPRFMPRYFSRALQAQQKLKKLRNGELFESIASRNPFNMSVEECRSLSEVLMVNESFKWANCLESTDFMRQRLLQRYKEITLDNYLIIRDGGVNQLHPLELFTACLRRGLIDFEGLVRTIKENPDRYYTDFLDETKMRLDLTKFIVDFADRRNNIGLLGLYITAKPVEADG</sequence>
<organism evidence="1 2">
    <name type="scientific">Brettanomyces naardenensis</name>
    <name type="common">Yeast</name>
    <dbReference type="NCBI Taxonomy" id="13370"/>
    <lineage>
        <taxon>Eukaryota</taxon>
        <taxon>Fungi</taxon>
        <taxon>Dikarya</taxon>
        <taxon>Ascomycota</taxon>
        <taxon>Saccharomycotina</taxon>
        <taxon>Pichiomycetes</taxon>
        <taxon>Pichiales</taxon>
        <taxon>Pichiaceae</taxon>
        <taxon>Brettanomyces</taxon>
    </lineage>
</organism>
<dbReference type="Proteomes" id="UP000290900">
    <property type="component" value="Unassembled WGS sequence"/>
</dbReference>
<keyword evidence="2" id="KW-1185">Reference proteome</keyword>